<organism evidence="1 2">
    <name type="scientific">Strongylus vulgaris</name>
    <name type="common">Blood worm</name>
    <dbReference type="NCBI Taxonomy" id="40348"/>
    <lineage>
        <taxon>Eukaryota</taxon>
        <taxon>Metazoa</taxon>
        <taxon>Ecdysozoa</taxon>
        <taxon>Nematoda</taxon>
        <taxon>Chromadorea</taxon>
        <taxon>Rhabditida</taxon>
        <taxon>Rhabditina</taxon>
        <taxon>Rhabditomorpha</taxon>
        <taxon>Strongyloidea</taxon>
        <taxon>Strongylidae</taxon>
        <taxon>Strongylus</taxon>
    </lineage>
</organism>
<name>A0A3P7J5J7_STRVU</name>
<keyword evidence="2" id="KW-1185">Reference proteome</keyword>
<gene>
    <name evidence="1" type="ORF">SVUK_LOCUS10057</name>
</gene>
<accession>A0A3P7J5J7</accession>
<dbReference type="OrthoDB" id="10250478at2759"/>
<proteinExistence type="predicted"/>
<protein>
    <submittedName>
        <fullName evidence="1">Uncharacterized protein</fullName>
    </submittedName>
</protein>
<sequence length="76" mass="8519">MPNLSWLGLSEQKVKETEKNAALSKQLGSIIAAAEEELVKTGKSKDDLTKQQVSHSPFRAVQRFFPLIIIKTSFFI</sequence>
<dbReference type="Proteomes" id="UP000270094">
    <property type="component" value="Unassembled WGS sequence"/>
</dbReference>
<evidence type="ECO:0000313" key="2">
    <source>
        <dbReference type="Proteomes" id="UP000270094"/>
    </source>
</evidence>
<dbReference type="AlphaFoldDB" id="A0A3P7J5J7"/>
<dbReference type="EMBL" id="UYYB01094893">
    <property type="protein sequence ID" value="VDM75059.1"/>
    <property type="molecule type" value="Genomic_DNA"/>
</dbReference>
<dbReference type="InterPro" id="IPR042558">
    <property type="entry name" value="Gln-tRNA-synth_Ib_RNA-bd_N_1"/>
</dbReference>
<evidence type="ECO:0000313" key="1">
    <source>
        <dbReference type="EMBL" id="VDM75059.1"/>
    </source>
</evidence>
<reference evidence="1 2" key="1">
    <citation type="submission" date="2018-11" db="EMBL/GenBank/DDBJ databases">
        <authorList>
            <consortium name="Pathogen Informatics"/>
        </authorList>
    </citation>
    <scope>NUCLEOTIDE SEQUENCE [LARGE SCALE GENOMIC DNA]</scope>
</reference>
<dbReference type="Gene3D" id="1.10.8.1290">
    <property type="entry name" value="Glutaminyl-tRNA synthetase, non-specific RNA binding region part 1, domain 1"/>
    <property type="match status" value="1"/>
</dbReference>